<dbReference type="Proteomes" id="UP000031666">
    <property type="component" value="Unassembled WGS sequence"/>
</dbReference>
<name>A0A0B8QS34_9VIBR</name>
<evidence type="ECO:0000313" key="2">
    <source>
        <dbReference type="Proteomes" id="UP000031666"/>
    </source>
</evidence>
<reference evidence="1 2" key="2">
    <citation type="submission" date="2015-01" db="EMBL/GenBank/DDBJ databases">
        <authorList>
            <consortium name="NBRP consortium"/>
            <person name="Sawabe T."/>
            <person name="Meirelles P."/>
            <person name="Feng G."/>
            <person name="Sayaka M."/>
            <person name="Hattori M."/>
            <person name="Ohkuma M."/>
        </authorList>
    </citation>
    <scope>NUCLEOTIDE SEQUENCE [LARGE SCALE GENOMIC DNA]</scope>
    <source>
        <strain evidence="2">JCM 19241</strain>
    </source>
</reference>
<comment type="caution">
    <text evidence="1">The sequence shown here is derived from an EMBL/GenBank/DDBJ whole genome shotgun (WGS) entry which is preliminary data.</text>
</comment>
<accession>A0A0B8QS34</accession>
<dbReference type="EMBL" id="BBSC01000007">
    <property type="protein sequence ID" value="GAM77054.1"/>
    <property type="molecule type" value="Genomic_DNA"/>
</dbReference>
<dbReference type="AlphaFoldDB" id="A0A0B8QS34"/>
<proteinExistence type="predicted"/>
<reference evidence="1 2" key="1">
    <citation type="submission" date="2015-01" db="EMBL/GenBank/DDBJ databases">
        <title>Vibrio sp. C94 JCM 19241 whole genome shotgun sequence.</title>
        <authorList>
            <person name="Sawabe T."/>
            <person name="Meirelles P."/>
            <person name="Feng G."/>
            <person name="Sayaka M."/>
            <person name="Hattori M."/>
            <person name="Ohkuma M."/>
        </authorList>
    </citation>
    <scope>NUCLEOTIDE SEQUENCE [LARGE SCALE GENOMIC DNA]</scope>
    <source>
        <strain evidence="2">JCM 19241</strain>
    </source>
</reference>
<dbReference type="STRING" id="1481914.JCM19241_5950"/>
<organism evidence="1 2">
    <name type="scientific">Vibrio ishigakensis</name>
    <dbReference type="NCBI Taxonomy" id="1481914"/>
    <lineage>
        <taxon>Bacteria</taxon>
        <taxon>Pseudomonadati</taxon>
        <taxon>Pseudomonadota</taxon>
        <taxon>Gammaproteobacteria</taxon>
        <taxon>Vibrionales</taxon>
        <taxon>Vibrionaceae</taxon>
        <taxon>Vibrio</taxon>
    </lineage>
</organism>
<sequence>MNWQGFIQEQRQLPYFEKIEQFVSEQRSLGKTVYPLKTRSFRPLIQRLSIK</sequence>
<gene>
    <name evidence="1" type="ORF">JCM19241_5950</name>
</gene>
<protein>
    <submittedName>
        <fullName evidence="1">Uncharacterized protein</fullName>
    </submittedName>
</protein>
<evidence type="ECO:0000313" key="1">
    <source>
        <dbReference type="EMBL" id="GAM77054.1"/>
    </source>
</evidence>